<dbReference type="EnsemblFungi" id="FOXG_03031T0">
    <property type="protein sequence ID" value="FOXG_03031P0"/>
    <property type="gene ID" value="FOXG_03031"/>
</dbReference>
<dbReference type="SUPFAM" id="SSF53067">
    <property type="entry name" value="Actin-like ATPase domain"/>
    <property type="match status" value="1"/>
</dbReference>
<dbReference type="GO" id="GO:0005829">
    <property type="term" value="C:cytosol"/>
    <property type="evidence" value="ECO:0007669"/>
    <property type="project" value="TreeGrafter"/>
</dbReference>
<proteinExistence type="inferred from homology"/>
<dbReference type="Gene3D" id="3.30.420.40">
    <property type="match status" value="1"/>
</dbReference>
<dbReference type="GO" id="GO:0006006">
    <property type="term" value="P:glucose metabolic process"/>
    <property type="evidence" value="ECO:0007669"/>
    <property type="project" value="TreeGrafter"/>
</dbReference>
<feature type="signal peptide" evidence="2">
    <location>
        <begin position="1"/>
        <end position="26"/>
    </location>
</feature>
<dbReference type="STRING" id="426428.A0A0D2XGI8"/>
<dbReference type="Pfam" id="PF00349">
    <property type="entry name" value="Hexokinase_1"/>
    <property type="match status" value="1"/>
</dbReference>
<keyword evidence="1" id="KW-0418">Kinase</keyword>
<accession>A0A0D2XGI8</accession>
<evidence type="ECO:0000256" key="2">
    <source>
        <dbReference type="SAM" id="SignalP"/>
    </source>
</evidence>
<comment type="similarity">
    <text evidence="1">Belongs to the hexokinase family.</text>
</comment>
<dbReference type="GO" id="GO:0008865">
    <property type="term" value="F:fructokinase activity"/>
    <property type="evidence" value="ECO:0007669"/>
    <property type="project" value="TreeGrafter"/>
</dbReference>
<feature type="chain" id="PRO_5045512889" description="Phosphotransferase" evidence="2">
    <location>
        <begin position="27"/>
        <end position="217"/>
    </location>
</feature>
<keyword evidence="1" id="KW-0808">Transferase</keyword>
<dbReference type="InterPro" id="IPR043129">
    <property type="entry name" value="ATPase_NBD"/>
</dbReference>
<dbReference type="PANTHER" id="PTHR19443">
    <property type="entry name" value="HEXOKINASE"/>
    <property type="match status" value="1"/>
</dbReference>
<evidence type="ECO:0000259" key="3">
    <source>
        <dbReference type="Pfam" id="PF00349"/>
    </source>
</evidence>
<dbReference type="PANTHER" id="PTHR19443:SF30">
    <property type="entry name" value="GLUCOKINASE-1-RELATED"/>
    <property type="match status" value="1"/>
</dbReference>
<evidence type="ECO:0000256" key="1">
    <source>
        <dbReference type="RuleBase" id="RU362007"/>
    </source>
</evidence>
<evidence type="ECO:0000313" key="5">
    <source>
        <dbReference type="Proteomes" id="UP000002489"/>
    </source>
</evidence>
<protein>
    <recommendedName>
        <fullName evidence="1">Phosphotransferase</fullName>
        <ecNumber evidence="1">2.7.1.-</ecNumber>
    </recommendedName>
</protein>
<dbReference type="InterPro" id="IPR022672">
    <property type="entry name" value="Hexokinase_N"/>
</dbReference>
<dbReference type="PROSITE" id="PS51748">
    <property type="entry name" value="HEXOKINASE_2"/>
    <property type="match status" value="1"/>
</dbReference>
<sequence length="217" mass="23543">MVSFSSLLQLFSLRTLHLLFPQFSLSSPPPIPSASEAVCYIPPLFTTTPPTSPAITMALADESNRIVQEFDFSDEELNTHVKEFLRQMDEGLHKEGTSLQQIPTYVTGVPNGTEKGLYLAVDLGGTNFRVCSIMLMVTPPLTSLTTRCHSEGAYGRKDLLTTLFFPRHSRSRSSSRSTMPTASTPTCVVATLPVLPRAIAMNISSAWGSPSASLSSS</sequence>
<dbReference type="GO" id="GO:0004340">
    <property type="term" value="F:glucokinase activity"/>
    <property type="evidence" value="ECO:0007669"/>
    <property type="project" value="TreeGrafter"/>
</dbReference>
<organism evidence="4 5">
    <name type="scientific">Fusarium oxysporum (strain Fo5176)</name>
    <name type="common">Fusarium vascular wilt</name>
    <dbReference type="NCBI Taxonomy" id="660025"/>
    <lineage>
        <taxon>Eukaryota</taxon>
        <taxon>Fungi</taxon>
        <taxon>Dikarya</taxon>
        <taxon>Ascomycota</taxon>
        <taxon>Pezizomycotina</taxon>
        <taxon>Sordariomycetes</taxon>
        <taxon>Hypocreomycetidae</taxon>
        <taxon>Hypocreales</taxon>
        <taxon>Nectriaceae</taxon>
        <taxon>Fusarium</taxon>
        <taxon>Fusarium oxysporum species complex</taxon>
    </lineage>
</organism>
<keyword evidence="1" id="KW-0547">Nucleotide-binding</keyword>
<reference evidence="4" key="2">
    <citation type="submission" date="2025-08" db="UniProtKB">
        <authorList>
            <consortium name="EnsemblFungi"/>
        </authorList>
    </citation>
    <scope>IDENTIFICATION</scope>
    <source>
        <strain evidence="4">4287 / CBS 123668 / FGSC 9935 / NRRL 34936</strain>
    </source>
</reference>
<reference evidence="5" key="1">
    <citation type="journal article" date="2012" name="Mol. Plant Microbe Interact.">
        <title>A highly conserved effector in Fusarium oxysporum is required for full virulence on Arabidopsis.</title>
        <authorList>
            <person name="Thatcher L.F."/>
            <person name="Gardiner D.M."/>
            <person name="Kazan K."/>
            <person name="Manners J."/>
        </authorList>
    </citation>
    <scope>NUCLEOTIDE SEQUENCE [LARGE SCALE GENOMIC DNA]</scope>
    <source>
        <strain evidence="5">Fo5176</strain>
    </source>
</reference>
<dbReference type="Proteomes" id="UP000002489">
    <property type="component" value="Unassembled WGS sequence"/>
</dbReference>
<dbReference type="InterPro" id="IPR001312">
    <property type="entry name" value="Hexokinase"/>
</dbReference>
<evidence type="ECO:0000313" key="4">
    <source>
        <dbReference type="EnsemblFungi" id="FOXG_03031P0"/>
    </source>
</evidence>
<dbReference type="GO" id="GO:0005524">
    <property type="term" value="F:ATP binding"/>
    <property type="evidence" value="ECO:0007669"/>
    <property type="project" value="UniProtKB-UniRule"/>
</dbReference>
<dbReference type="GO" id="GO:0006096">
    <property type="term" value="P:glycolytic process"/>
    <property type="evidence" value="ECO:0007669"/>
    <property type="project" value="UniProtKB-KW"/>
</dbReference>
<dbReference type="GO" id="GO:0005536">
    <property type="term" value="F:D-glucose binding"/>
    <property type="evidence" value="ECO:0007669"/>
    <property type="project" value="InterPro"/>
</dbReference>
<dbReference type="GO" id="GO:0005739">
    <property type="term" value="C:mitochondrion"/>
    <property type="evidence" value="ECO:0007669"/>
    <property type="project" value="TreeGrafter"/>
</dbReference>
<keyword evidence="2" id="KW-0732">Signal</keyword>
<name>A0A0D2XGI8_FUSOF</name>
<dbReference type="GO" id="GO:0001678">
    <property type="term" value="P:intracellular glucose homeostasis"/>
    <property type="evidence" value="ECO:0007669"/>
    <property type="project" value="InterPro"/>
</dbReference>
<keyword evidence="1" id="KW-0067">ATP-binding</keyword>
<keyword evidence="1" id="KW-0324">Glycolysis</keyword>
<dbReference type="Gene3D" id="1.10.287.1250">
    <property type="match status" value="1"/>
</dbReference>
<feature type="domain" description="Hexokinase N-terminal" evidence="3">
    <location>
        <begin position="64"/>
        <end position="136"/>
    </location>
</feature>
<dbReference type="EC" id="2.7.1.-" evidence="1"/>
<dbReference type="AlphaFoldDB" id="A0A0D2XGI8"/>